<name>A0A9P4VT73_9PEZI</name>
<dbReference type="EMBL" id="MU006089">
    <property type="protein sequence ID" value="KAF2842803.1"/>
    <property type="molecule type" value="Genomic_DNA"/>
</dbReference>
<dbReference type="Proteomes" id="UP000799429">
    <property type="component" value="Unassembled WGS sequence"/>
</dbReference>
<evidence type="ECO:0000313" key="1">
    <source>
        <dbReference type="EMBL" id="KAF2842803.1"/>
    </source>
</evidence>
<evidence type="ECO:0000313" key="2">
    <source>
        <dbReference type="Proteomes" id="UP000799429"/>
    </source>
</evidence>
<sequence>MAHERQGRSMAERTSTECDVRFKYQSSLMIRIYPSRTPTICARYHRNFCVVCAKAEESIFIDEIQRIVGDSLGINSPNLSSKPITSLGPSLFSLKRSLLLWKNLYQAQYFLRETVEIVSILGSDTDYAYTFERKRMANVYFVCFLRMAERELCTPFEMIKENKSRYGDNLPETVSTSLALVYLEPNRLSDAEDLITTISGPIQADIRAALCFRKYNSMESLEIRSKLANAAETMHGKSSLMGLQSATFRSLVALASGKQTTPFLERLPIVLRQKGILAFLLLKKRRSNLLPSKSLKREDDLQRATKLAFNASYGSRGIYAYHARNHDAICSIFSGQLSKARNIATGVSEELKEAGADPSHPLSRASRWLIAMLQGTDSLEELLTVMDLMAFLVDWAISSQWLPDLIFSGAIFHEEEESHALSYSQTREYTS</sequence>
<reference evidence="1" key="1">
    <citation type="journal article" date="2020" name="Stud. Mycol.">
        <title>101 Dothideomycetes genomes: a test case for predicting lifestyles and emergence of pathogens.</title>
        <authorList>
            <person name="Haridas S."/>
            <person name="Albert R."/>
            <person name="Binder M."/>
            <person name="Bloem J."/>
            <person name="Labutti K."/>
            <person name="Salamov A."/>
            <person name="Andreopoulos B."/>
            <person name="Baker S."/>
            <person name="Barry K."/>
            <person name="Bills G."/>
            <person name="Bluhm B."/>
            <person name="Cannon C."/>
            <person name="Castanera R."/>
            <person name="Culley D."/>
            <person name="Daum C."/>
            <person name="Ezra D."/>
            <person name="Gonzalez J."/>
            <person name="Henrissat B."/>
            <person name="Kuo A."/>
            <person name="Liang C."/>
            <person name="Lipzen A."/>
            <person name="Lutzoni F."/>
            <person name="Magnuson J."/>
            <person name="Mondo S."/>
            <person name="Nolan M."/>
            <person name="Ohm R."/>
            <person name="Pangilinan J."/>
            <person name="Park H.-J."/>
            <person name="Ramirez L."/>
            <person name="Alfaro M."/>
            <person name="Sun H."/>
            <person name="Tritt A."/>
            <person name="Yoshinaga Y."/>
            <person name="Zwiers L.-H."/>
            <person name="Turgeon B."/>
            <person name="Goodwin S."/>
            <person name="Spatafora J."/>
            <person name="Crous P."/>
            <person name="Grigoriev I."/>
        </authorList>
    </citation>
    <scope>NUCLEOTIDE SEQUENCE</scope>
    <source>
        <strain evidence="1">CBS 101060</strain>
    </source>
</reference>
<keyword evidence="2" id="KW-1185">Reference proteome</keyword>
<comment type="caution">
    <text evidence="1">The sequence shown here is derived from an EMBL/GenBank/DDBJ whole genome shotgun (WGS) entry which is preliminary data.</text>
</comment>
<proteinExistence type="predicted"/>
<organism evidence="1 2">
    <name type="scientific">Patellaria atrata CBS 101060</name>
    <dbReference type="NCBI Taxonomy" id="1346257"/>
    <lineage>
        <taxon>Eukaryota</taxon>
        <taxon>Fungi</taxon>
        <taxon>Dikarya</taxon>
        <taxon>Ascomycota</taxon>
        <taxon>Pezizomycotina</taxon>
        <taxon>Dothideomycetes</taxon>
        <taxon>Dothideomycetes incertae sedis</taxon>
        <taxon>Patellariales</taxon>
        <taxon>Patellariaceae</taxon>
        <taxon>Patellaria</taxon>
    </lineage>
</organism>
<gene>
    <name evidence="1" type="ORF">M501DRAFT_1012198</name>
</gene>
<accession>A0A9P4VT73</accession>
<dbReference type="AlphaFoldDB" id="A0A9P4VT73"/>
<protein>
    <submittedName>
        <fullName evidence="1">Uncharacterized protein</fullName>
    </submittedName>
</protein>